<dbReference type="GO" id="GO:0008270">
    <property type="term" value="F:zinc ion binding"/>
    <property type="evidence" value="ECO:0007669"/>
    <property type="project" value="UniProtKB-KW"/>
</dbReference>
<dbReference type="SUPFAM" id="SSF57667">
    <property type="entry name" value="beta-beta-alpha zinc fingers"/>
    <property type="match status" value="2"/>
</dbReference>
<dbReference type="FunFam" id="3.30.160.60:FF:000072">
    <property type="entry name" value="zinc finger protein 143 isoform X1"/>
    <property type="match status" value="1"/>
</dbReference>
<keyword evidence="2" id="KW-0677">Repeat</keyword>
<evidence type="ECO:0000313" key="9">
    <source>
        <dbReference type="Proteomes" id="UP000241462"/>
    </source>
</evidence>
<reference evidence="8 9" key="1">
    <citation type="journal article" date="2018" name="Mycol. Prog.">
        <title>Coniella lustricola, a new species from submerged detritus.</title>
        <authorList>
            <person name="Raudabaugh D.B."/>
            <person name="Iturriaga T."/>
            <person name="Carver A."/>
            <person name="Mondo S."/>
            <person name="Pangilinan J."/>
            <person name="Lipzen A."/>
            <person name="He G."/>
            <person name="Amirebrahimi M."/>
            <person name="Grigoriev I.V."/>
            <person name="Miller A.N."/>
        </authorList>
    </citation>
    <scope>NUCLEOTIDE SEQUENCE [LARGE SCALE GENOMIC DNA]</scope>
    <source>
        <strain evidence="8 9">B22-T-1</strain>
    </source>
</reference>
<dbReference type="GO" id="GO:0000981">
    <property type="term" value="F:DNA-binding transcription factor activity, RNA polymerase II-specific"/>
    <property type="evidence" value="ECO:0007669"/>
    <property type="project" value="UniProtKB-ARBA"/>
</dbReference>
<feature type="domain" description="C2H2-type" evidence="7">
    <location>
        <begin position="76"/>
        <end position="105"/>
    </location>
</feature>
<dbReference type="PROSITE" id="PS00028">
    <property type="entry name" value="ZINC_FINGER_C2H2_1"/>
    <property type="match status" value="4"/>
</dbReference>
<dbReference type="PANTHER" id="PTHR23235:SF120">
    <property type="entry name" value="KRUPPEL-LIKE FACTOR 15"/>
    <property type="match status" value="1"/>
</dbReference>
<evidence type="ECO:0000256" key="4">
    <source>
        <dbReference type="ARBA" id="ARBA00022833"/>
    </source>
</evidence>
<feature type="region of interest" description="Disordered" evidence="6">
    <location>
        <begin position="243"/>
        <end position="293"/>
    </location>
</feature>
<feature type="domain" description="C2H2-type" evidence="7">
    <location>
        <begin position="46"/>
        <end position="75"/>
    </location>
</feature>
<dbReference type="FunFam" id="3.30.160.60:FF:000125">
    <property type="entry name" value="Putative zinc finger protein 143"/>
    <property type="match status" value="1"/>
</dbReference>
<dbReference type="Gene3D" id="3.30.160.60">
    <property type="entry name" value="Classic Zinc Finger"/>
    <property type="match status" value="4"/>
</dbReference>
<dbReference type="OrthoDB" id="3437960at2759"/>
<feature type="region of interest" description="Disordered" evidence="6">
    <location>
        <begin position="124"/>
        <end position="179"/>
    </location>
</feature>
<proteinExistence type="predicted"/>
<dbReference type="FunFam" id="3.30.160.60:FF:002343">
    <property type="entry name" value="Zinc finger protein 33A"/>
    <property type="match status" value="1"/>
</dbReference>
<dbReference type="PROSITE" id="PS50157">
    <property type="entry name" value="ZINC_FINGER_C2H2_2"/>
    <property type="match status" value="4"/>
</dbReference>
<feature type="domain" description="C2H2-type" evidence="7">
    <location>
        <begin position="16"/>
        <end position="45"/>
    </location>
</feature>
<dbReference type="InParanoid" id="A0A2T3A3N6"/>
<dbReference type="InterPro" id="IPR036236">
    <property type="entry name" value="Znf_C2H2_sf"/>
</dbReference>
<sequence>MELIEVMEADSQPRPFPCEWEDCGKSFNRKSDLQRHYRIHTNERPYACNWAGCDKKFIQRSALTVHIRTHTGEKPHVCQHADCDKRFSDSSSLARHRRIHTGKRPYTCQHYNCAKTFCRKTTMIKHQRRSHQPGGGPIDDGLYDSDDDESSPTTPRPSSFHYPQATMQQNPMGLHPMGPEYFVTNIHGVRHSSLPSNGPADFHPPSMQHSQMMRRVSSHGQLYVSDGPGISTMQPQYHNQVPRSNCYEPMQHSPGSFSSGSVRSPIDDGYTFAPPPPTGAAHQHGISSYPPATGQQILSSQLLSVPMQSQNSHHGHQSLHVTHDIYPHQHATSGPNVSAYEHSSIPAYQTSLPMHAMPMQQYQLPDLTAFKMESVLQLPGQRVAELH</sequence>
<dbReference type="STRING" id="2025994.A0A2T3A3N6"/>
<evidence type="ECO:0000256" key="1">
    <source>
        <dbReference type="ARBA" id="ARBA00022723"/>
    </source>
</evidence>
<dbReference type="Proteomes" id="UP000241462">
    <property type="component" value="Unassembled WGS sequence"/>
</dbReference>
<accession>A0A2T3A3N6</accession>
<dbReference type="Pfam" id="PF00096">
    <property type="entry name" value="zf-C2H2"/>
    <property type="match status" value="3"/>
</dbReference>
<name>A0A2T3A3N6_9PEZI</name>
<feature type="compositionally biased region" description="Low complexity" evidence="6">
    <location>
        <begin position="253"/>
        <end position="264"/>
    </location>
</feature>
<evidence type="ECO:0000256" key="6">
    <source>
        <dbReference type="SAM" id="MobiDB-lite"/>
    </source>
</evidence>
<keyword evidence="4" id="KW-0862">Zinc</keyword>
<protein>
    <recommendedName>
        <fullName evidence="7">C2H2-type domain-containing protein</fullName>
    </recommendedName>
</protein>
<dbReference type="AlphaFoldDB" id="A0A2T3A3N6"/>
<keyword evidence="3 5" id="KW-0863">Zinc-finger</keyword>
<evidence type="ECO:0000259" key="7">
    <source>
        <dbReference type="PROSITE" id="PS50157"/>
    </source>
</evidence>
<organism evidence="8 9">
    <name type="scientific">Coniella lustricola</name>
    <dbReference type="NCBI Taxonomy" id="2025994"/>
    <lineage>
        <taxon>Eukaryota</taxon>
        <taxon>Fungi</taxon>
        <taxon>Dikarya</taxon>
        <taxon>Ascomycota</taxon>
        <taxon>Pezizomycotina</taxon>
        <taxon>Sordariomycetes</taxon>
        <taxon>Sordariomycetidae</taxon>
        <taxon>Diaporthales</taxon>
        <taxon>Schizoparmaceae</taxon>
        <taxon>Coniella</taxon>
    </lineage>
</organism>
<gene>
    <name evidence="8" type="ORF">BD289DRAFT_454350</name>
</gene>
<keyword evidence="1" id="KW-0479">Metal-binding</keyword>
<dbReference type="PANTHER" id="PTHR23235">
    <property type="entry name" value="KRUEPPEL-LIKE TRANSCRIPTION FACTOR"/>
    <property type="match status" value="1"/>
</dbReference>
<dbReference type="SMART" id="SM00355">
    <property type="entry name" value="ZnF_C2H2"/>
    <property type="match status" value="4"/>
</dbReference>
<dbReference type="EMBL" id="KZ678480">
    <property type="protein sequence ID" value="PSR82308.1"/>
    <property type="molecule type" value="Genomic_DNA"/>
</dbReference>
<dbReference type="GO" id="GO:0000978">
    <property type="term" value="F:RNA polymerase II cis-regulatory region sequence-specific DNA binding"/>
    <property type="evidence" value="ECO:0007669"/>
    <property type="project" value="TreeGrafter"/>
</dbReference>
<evidence type="ECO:0000256" key="5">
    <source>
        <dbReference type="PROSITE-ProRule" id="PRU00042"/>
    </source>
</evidence>
<feature type="compositionally biased region" description="Acidic residues" evidence="6">
    <location>
        <begin position="141"/>
        <end position="150"/>
    </location>
</feature>
<evidence type="ECO:0000256" key="3">
    <source>
        <dbReference type="ARBA" id="ARBA00022771"/>
    </source>
</evidence>
<feature type="domain" description="C2H2-type" evidence="7">
    <location>
        <begin position="106"/>
        <end position="131"/>
    </location>
</feature>
<dbReference type="InterPro" id="IPR013087">
    <property type="entry name" value="Znf_C2H2_type"/>
</dbReference>
<keyword evidence="9" id="KW-1185">Reference proteome</keyword>
<evidence type="ECO:0000256" key="2">
    <source>
        <dbReference type="ARBA" id="ARBA00022737"/>
    </source>
</evidence>
<evidence type="ECO:0000313" key="8">
    <source>
        <dbReference type="EMBL" id="PSR82308.1"/>
    </source>
</evidence>